<keyword evidence="8" id="KW-1185">Reference proteome</keyword>
<comment type="caution">
    <text evidence="6">The sequence shown here is derived from an EMBL/GenBank/DDBJ whole genome shotgun (WGS) entry which is preliminary data.</text>
</comment>
<feature type="non-terminal residue" evidence="6">
    <location>
        <position position="69"/>
    </location>
</feature>
<keyword evidence="4" id="KW-0472">Membrane</keyword>
<reference evidence="6 8" key="1">
    <citation type="journal article" date="2021" name="Nat. Plants">
        <title>The Taxus genome provides insights into paclitaxel biosynthesis.</title>
        <authorList>
            <person name="Xiong X."/>
            <person name="Gou J."/>
            <person name="Liao Q."/>
            <person name="Li Y."/>
            <person name="Zhou Q."/>
            <person name="Bi G."/>
            <person name="Li C."/>
            <person name="Du R."/>
            <person name="Wang X."/>
            <person name="Sun T."/>
            <person name="Guo L."/>
            <person name="Liang H."/>
            <person name="Lu P."/>
            <person name="Wu Y."/>
            <person name="Zhang Z."/>
            <person name="Ro D.K."/>
            <person name="Shang Y."/>
            <person name="Huang S."/>
            <person name="Yan J."/>
        </authorList>
    </citation>
    <scope>NUCLEOTIDE SEQUENCE [LARGE SCALE GENOMIC DNA]</scope>
    <source>
        <strain evidence="6">Ta-2019</strain>
    </source>
</reference>
<accession>A0AA38F9G4</accession>
<evidence type="ECO:0000313" key="8">
    <source>
        <dbReference type="Proteomes" id="UP000824469"/>
    </source>
</evidence>
<protein>
    <recommendedName>
        <fullName evidence="5">Cation efflux protein transmembrane domain-containing protein</fullName>
    </recommendedName>
</protein>
<evidence type="ECO:0000313" key="7">
    <source>
        <dbReference type="EMBL" id="KAH9324666.1"/>
    </source>
</evidence>
<evidence type="ECO:0000256" key="4">
    <source>
        <dbReference type="ARBA" id="ARBA00023136"/>
    </source>
</evidence>
<name>A0AA38F9G4_TAXCH</name>
<dbReference type="AlphaFoldDB" id="A0AA38F9G4"/>
<dbReference type="Pfam" id="PF01545">
    <property type="entry name" value="Cation_efflux"/>
    <property type="match status" value="1"/>
</dbReference>
<evidence type="ECO:0000256" key="1">
    <source>
        <dbReference type="ARBA" id="ARBA00004141"/>
    </source>
</evidence>
<evidence type="ECO:0000313" key="6">
    <source>
        <dbReference type="EMBL" id="KAH9297444.1"/>
    </source>
</evidence>
<feature type="non-terminal residue" evidence="6">
    <location>
        <position position="1"/>
    </location>
</feature>
<sequence>ITYGPCPSHDHHEEVADGVAGKRVSKLGLAADIALASVKAMAGYLCGSTAIIADAAHSVSDVVLSGVAL</sequence>
<gene>
    <name evidence="7" type="ORF">KI387_004844</name>
    <name evidence="6" type="ORF">KI387_029126</name>
</gene>
<dbReference type="Gene3D" id="1.20.1510.10">
    <property type="entry name" value="Cation efflux protein transmembrane domain"/>
    <property type="match status" value="1"/>
</dbReference>
<feature type="domain" description="Cation efflux protein transmembrane" evidence="5">
    <location>
        <begin position="26"/>
        <end position="69"/>
    </location>
</feature>
<dbReference type="InterPro" id="IPR027469">
    <property type="entry name" value="Cation_efflux_TMD_sf"/>
</dbReference>
<evidence type="ECO:0000256" key="2">
    <source>
        <dbReference type="ARBA" id="ARBA00022692"/>
    </source>
</evidence>
<dbReference type="Proteomes" id="UP000824469">
    <property type="component" value="Unassembled WGS sequence"/>
</dbReference>
<dbReference type="SUPFAM" id="SSF161111">
    <property type="entry name" value="Cation efflux protein transmembrane domain-like"/>
    <property type="match status" value="1"/>
</dbReference>
<keyword evidence="2" id="KW-0812">Transmembrane</keyword>
<dbReference type="EMBL" id="JAHRHJ020000010">
    <property type="protein sequence ID" value="KAH9297444.1"/>
    <property type="molecule type" value="Genomic_DNA"/>
</dbReference>
<evidence type="ECO:0000259" key="5">
    <source>
        <dbReference type="Pfam" id="PF01545"/>
    </source>
</evidence>
<comment type="subcellular location">
    <subcellularLocation>
        <location evidence="1">Membrane</location>
        <topology evidence="1">Multi-pass membrane protein</topology>
    </subcellularLocation>
</comment>
<evidence type="ECO:0000256" key="3">
    <source>
        <dbReference type="ARBA" id="ARBA00022989"/>
    </source>
</evidence>
<organism evidence="6 8">
    <name type="scientific">Taxus chinensis</name>
    <name type="common">Chinese yew</name>
    <name type="synonym">Taxus wallichiana var. chinensis</name>
    <dbReference type="NCBI Taxonomy" id="29808"/>
    <lineage>
        <taxon>Eukaryota</taxon>
        <taxon>Viridiplantae</taxon>
        <taxon>Streptophyta</taxon>
        <taxon>Embryophyta</taxon>
        <taxon>Tracheophyta</taxon>
        <taxon>Spermatophyta</taxon>
        <taxon>Pinopsida</taxon>
        <taxon>Pinidae</taxon>
        <taxon>Conifers II</taxon>
        <taxon>Cupressales</taxon>
        <taxon>Taxaceae</taxon>
        <taxon>Taxus</taxon>
    </lineage>
</organism>
<proteinExistence type="predicted"/>
<dbReference type="GO" id="GO:0008324">
    <property type="term" value="F:monoatomic cation transmembrane transporter activity"/>
    <property type="evidence" value="ECO:0007669"/>
    <property type="project" value="InterPro"/>
</dbReference>
<dbReference type="EMBL" id="JAHRHJ020000002">
    <property type="protein sequence ID" value="KAH9324666.1"/>
    <property type="molecule type" value="Genomic_DNA"/>
</dbReference>
<dbReference type="InterPro" id="IPR058533">
    <property type="entry name" value="Cation_efflux_TM"/>
</dbReference>
<keyword evidence="3" id="KW-1133">Transmembrane helix</keyword>
<dbReference type="GO" id="GO:0016020">
    <property type="term" value="C:membrane"/>
    <property type="evidence" value="ECO:0007669"/>
    <property type="project" value="UniProtKB-SubCell"/>
</dbReference>